<reference evidence="2" key="1">
    <citation type="submission" date="2012-04" db="EMBL/GenBank/DDBJ databases">
        <title>The Genome Sequence of Loa loa.</title>
        <authorList>
            <consortium name="The Broad Institute Genome Sequencing Platform"/>
            <consortium name="Broad Institute Genome Sequencing Center for Infectious Disease"/>
            <person name="Nutman T.B."/>
            <person name="Fink D.L."/>
            <person name="Russ C."/>
            <person name="Young S."/>
            <person name="Zeng Q."/>
            <person name="Gargeya S."/>
            <person name="Alvarado L."/>
            <person name="Berlin A."/>
            <person name="Chapman S.B."/>
            <person name="Chen Z."/>
            <person name="Freedman E."/>
            <person name="Gellesch M."/>
            <person name="Goldberg J."/>
            <person name="Griggs A."/>
            <person name="Gujja S."/>
            <person name="Heilman E.R."/>
            <person name="Heiman D."/>
            <person name="Howarth C."/>
            <person name="Mehta T."/>
            <person name="Neiman D."/>
            <person name="Pearson M."/>
            <person name="Roberts A."/>
            <person name="Saif S."/>
            <person name="Shea T."/>
            <person name="Shenoy N."/>
            <person name="Sisk P."/>
            <person name="Stolte C."/>
            <person name="Sykes S."/>
            <person name="White J."/>
            <person name="Yandava C."/>
            <person name="Haas B."/>
            <person name="Henn M.R."/>
            <person name="Nusbaum C."/>
            <person name="Birren B."/>
        </authorList>
    </citation>
    <scope>NUCLEOTIDE SEQUENCE [LARGE SCALE GENOMIC DNA]</scope>
</reference>
<dbReference type="GeneID" id="9952436"/>
<sequence>TILSIAETDAQLFTINLNSFNNNSAGNNSLNNNGNSMQRFNIVGGNQRGNQSTSAPQTTSNLWLQLIELFSRGLSQVPVSQFFPQYGPSYSYY</sequence>
<organism evidence="2">
    <name type="scientific">Loa loa</name>
    <name type="common">Eye worm</name>
    <name type="synonym">Filaria loa</name>
    <dbReference type="NCBI Taxonomy" id="7209"/>
    <lineage>
        <taxon>Eukaryota</taxon>
        <taxon>Metazoa</taxon>
        <taxon>Ecdysozoa</taxon>
        <taxon>Nematoda</taxon>
        <taxon>Chromadorea</taxon>
        <taxon>Rhabditida</taxon>
        <taxon>Spirurina</taxon>
        <taxon>Spiruromorpha</taxon>
        <taxon>Filarioidea</taxon>
        <taxon>Onchocercidae</taxon>
        <taxon>Loa</taxon>
    </lineage>
</organism>
<proteinExistence type="predicted"/>
<dbReference type="CTD" id="9952436"/>
<feature type="region of interest" description="Disordered" evidence="1">
    <location>
        <begin position="30"/>
        <end position="56"/>
    </location>
</feature>
<dbReference type="InParanoid" id="A0A1S0TGS4"/>
<gene>
    <name evidence="2" type="ORF">LOAG_14951</name>
</gene>
<protein>
    <submittedName>
        <fullName evidence="2">Uncharacterized protein</fullName>
    </submittedName>
</protein>
<dbReference type="RefSeq" id="XP_003150492.1">
    <property type="nucleotide sequence ID" value="XM_003150444.1"/>
</dbReference>
<name>A0A1S0TGS4_LOALO</name>
<dbReference type="KEGG" id="loa:LOAG_14951"/>
<accession>A0A1S0TGS4</accession>
<feature type="non-terminal residue" evidence="2">
    <location>
        <position position="1"/>
    </location>
</feature>
<dbReference type="AlphaFoldDB" id="A0A1S0TGS4"/>
<feature type="non-terminal residue" evidence="2">
    <location>
        <position position="93"/>
    </location>
</feature>
<dbReference type="EMBL" id="JH712847">
    <property type="protein sequence ID" value="EFO13577.1"/>
    <property type="molecule type" value="Genomic_DNA"/>
</dbReference>
<evidence type="ECO:0000313" key="2">
    <source>
        <dbReference type="EMBL" id="EFO13577.1"/>
    </source>
</evidence>
<evidence type="ECO:0000256" key="1">
    <source>
        <dbReference type="SAM" id="MobiDB-lite"/>
    </source>
</evidence>